<dbReference type="InterPro" id="IPR029021">
    <property type="entry name" value="Prot-tyrosine_phosphatase-like"/>
</dbReference>
<dbReference type="EMBL" id="JBFXLS010000040">
    <property type="protein sequence ID" value="KAL2824929.1"/>
    <property type="molecule type" value="Genomic_DNA"/>
</dbReference>
<feature type="domain" description="Tyrosine specific protein phosphatases" evidence="3">
    <location>
        <begin position="163"/>
        <end position="230"/>
    </location>
</feature>
<gene>
    <name evidence="4" type="ORF">BDW59DRAFT_146910</name>
</gene>
<dbReference type="PROSITE" id="PS50056">
    <property type="entry name" value="TYR_PHOSPHATASE_2"/>
    <property type="match status" value="1"/>
</dbReference>
<evidence type="ECO:0000313" key="4">
    <source>
        <dbReference type="EMBL" id="KAL2824929.1"/>
    </source>
</evidence>
<organism evidence="4 5">
    <name type="scientific">Aspergillus cavernicola</name>
    <dbReference type="NCBI Taxonomy" id="176166"/>
    <lineage>
        <taxon>Eukaryota</taxon>
        <taxon>Fungi</taxon>
        <taxon>Dikarya</taxon>
        <taxon>Ascomycota</taxon>
        <taxon>Pezizomycotina</taxon>
        <taxon>Eurotiomycetes</taxon>
        <taxon>Eurotiomycetidae</taxon>
        <taxon>Eurotiales</taxon>
        <taxon>Aspergillaceae</taxon>
        <taxon>Aspergillus</taxon>
        <taxon>Aspergillus subgen. Nidulantes</taxon>
    </lineage>
</organism>
<dbReference type="Gene3D" id="3.90.190.10">
    <property type="entry name" value="Protein tyrosine phosphatase superfamily"/>
    <property type="match status" value="1"/>
</dbReference>
<dbReference type="InterPro" id="IPR020422">
    <property type="entry name" value="TYR_PHOSPHATASE_DUAL_dom"/>
</dbReference>
<comment type="caution">
    <text evidence="4">The sequence shown here is derived from an EMBL/GenBank/DDBJ whole genome shotgun (WGS) entry which is preliminary data.</text>
</comment>
<dbReference type="InterPro" id="IPR000387">
    <property type="entry name" value="Tyr_Pase_dom"/>
</dbReference>
<evidence type="ECO:0000256" key="1">
    <source>
        <dbReference type="ARBA" id="ARBA00009649"/>
    </source>
</evidence>
<dbReference type="Pfam" id="PF00782">
    <property type="entry name" value="DSPc"/>
    <property type="match status" value="1"/>
</dbReference>
<dbReference type="InterPro" id="IPR052449">
    <property type="entry name" value="STYX-Interacting_Phosphatase"/>
</dbReference>
<accession>A0ABR4IB25</accession>
<evidence type="ECO:0000256" key="2">
    <source>
        <dbReference type="SAM" id="MobiDB-lite"/>
    </source>
</evidence>
<proteinExistence type="inferred from homology"/>
<keyword evidence="5" id="KW-1185">Reference proteome</keyword>
<dbReference type="CDD" id="cd14498">
    <property type="entry name" value="DSP"/>
    <property type="match status" value="1"/>
</dbReference>
<name>A0ABR4IB25_9EURO</name>
<protein>
    <recommendedName>
        <fullName evidence="3">Tyrosine specific protein phosphatases domain-containing protein</fullName>
    </recommendedName>
</protein>
<feature type="compositionally biased region" description="Acidic residues" evidence="2">
    <location>
        <begin position="285"/>
        <end position="295"/>
    </location>
</feature>
<dbReference type="PANTHER" id="PTHR46588:SF1">
    <property type="entry name" value="SERINE_THREONINE_TYROSINE-INTERACTING PROTEIN"/>
    <property type="match status" value="1"/>
</dbReference>
<evidence type="ECO:0000259" key="3">
    <source>
        <dbReference type="PROSITE" id="PS50056"/>
    </source>
</evidence>
<dbReference type="SMART" id="SM00195">
    <property type="entry name" value="DSPc"/>
    <property type="match status" value="1"/>
</dbReference>
<dbReference type="SUPFAM" id="SSF52799">
    <property type="entry name" value="(Phosphotyrosine protein) phosphatases II"/>
    <property type="match status" value="1"/>
</dbReference>
<sequence length="312" mass="34782">MRSAFPNPEAPLSGRVESHYLPTHQYTQRLASSTYPDLHYNGYDQTVVEPIGPGSHRFSEGEFVSPGFYQHVDLSLFAPPERETEWTYSLRRAAQRILPFLYLGPWSCLSNKQWLQEEGITLVLGVRDQRLAQSRLISGQRAAMALGIESDSFDILDNQDLIARLPQAIRRINDHIYPSTNPVSGEPISKKVLLFCETGNGLSALVVVAYVMVMLNLELGPALNFLHSQRFCVDMEDGLKPLLVSFEGILDAKRDVENAKKAAVNSNLAAPTMTLSKKRSFADQVESEDMGDGMEVDASSLGRKPMAPFHDR</sequence>
<feature type="region of interest" description="Disordered" evidence="2">
    <location>
        <begin position="278"/>
        <end position="312"/>
    </location>
</feature>
<reference evidence="4 5" key="1">
    <citation type="submission" date="2024-07" db="EMBL/GenBank/DDBJ databases">
        <title>Section-level genome sequencing and comparative genomics of Aspergillus sections Usti and Cavernicolus.</title>
        <authorList>
            <consortium name="Lawrence Berkeley National Laboratory"/>
            <person name="Nybo J.L."/>
            <person name="Vesth T.C."/>
            <person name="Theobald S."/>
            <person name="Frisvad J.C."/>
            <person name="Larsen T.O."/>
            <person name="Kjaerboelling I."/>
            <person name="Rothschild-Mancinelli K."/>
            <person name="Lyhne E.K."/>
            <person name="Kogle M.E."/>
            <person name="Barry K."/>
            <person name="Clum A."/>
            <person name="Na H."/>
            <person name="Ledsgaard L."/>
            <person name="Lin J."/>
            <person name="Lipzen A."/>
            <person name="Kuo A."/>
            <person name="Riley R."/>
            <person name="Mondo S."/>
            <person name="LaButti K."/>
            <person name="Haridas S."/>
            <person name="Pangalinan J."/>
            <person name="Salamov A.A."/>
            <person name="Simmons B.A."/>
            <person name="Magnuson J.K."/>
            <person name="Chen J."/>
            <person name="Drula E."/>
            <person name="Henrissat B."/>
            <person name="Wiebenga A."/>
            <person name="Lubbers R.J."/>
            <person name="Gomes A.C."/>
            <person name="Makela M.R."/>
            <person name="Stajich J."/>
            <person name="Grigoriev I.V."/>
            <person name="Mortensen U.H."/>
            <person name="De vries R.P."/>
            <person name="Baker S.E."/>
            <person name="Andersen M.R."/>
        </authorList>
    </citation>
    <scope>NUCLEOTIDE SEQUENCE [LARGE SCALE GENOMIC DNA]</scope>
    <source>
        <strain evidence="4 5">CBS 600.67</strain>
    </source>
</reference>
<dbReference type="InterPro" id="IPR000340">
    <property type="entry name" value="Dual-sp_phosphatase_cat-dom"/>
</dbReference>
<dbReference type="PANTHER" id="PTHR46588">
    <property type="entry name" value="SERINE/THREONINE/TYROSINE-INTERACTING PROTEIN"/>
    <property type="match status" value="1"/>
</dbReference>
<comment type="similarity">
    <text evidence="1">Belongs to the protein-tyrosine phosphatase family. Non-receptor class subfamily.</text>
</comment>
<dbReference type="Proteomes" id="UP001610335">
    <property type="component" value="Unassembled WGS sequence"/>
</dbReference>
<evidence type="ECO:0000313" key="5">
    <source>
        <dbReference type="Proteomes" id="UP001610335"/>
    </source>
</evidence>